<dbReference type="RefSeq" id="WP_170180628.1">
    <property type="nucleotide sequence ID" value="NZ_RBWU01000003.1"/>
</dbReference>
<organism evidence="1 2">
    <name type="scientific">Actinomadura pelletieri DSM 43383</name>
    <dbReference type="NCBI Taxonomy" id="1120940"/>
    <lineage>
        <taxon>Bacteria</taxon>
        <taxon>Bacillati</taxon>
        <taxon>Actinomycetota</taxon>
        <taxon>Actinomycetes</taxon>
        <taxon>Streptosporangiales</taxon>
        <taxon>Thermomonosporaceae</taxon>
        <taxon>Actinomadura</taxon>
    </lineage>
</organism>
<gene>
    <name evidence="1" type="ORF">BZB76_2795</name>
</gene>
<evidence type="ECO:0000313" key="2">
    <source>
        <dbReference type="Proteomes" id="UP000274601"/>
    </source>
</evidence>
<sequence>MRDGGEEARGPGDAFVVTFGRDAWIVGDEPFGVFDFAGGMDGYAKVVHP</sequence>
<protein>
    <submittedName>
        <fullName evidence="1">Uncharacterized protein</fullName>
    </submittedName>
</protein>
<dbReference type="EMBL" id="RBWU01000003">
    <property type="protein sequence ID" value="RKS74285.1"/>
    <property type="molecule type" value="Genomic_DNA"/>
</dbReference>
<keyword evidence="2" id="KW-1185">Reference proteome</keyword>
<proteinExistence type="predicted"/>
<name>A0A495QMS7_9ACTN</name>
<dbReference type="AlphaFoldDB" id="A0A495QMS7"/>
<reference evidence="1 2" key="1">
    <citation type="submission" date="2018-10" db="EMBL/GenBank/DDBJ databases">
        <title>Genomic Encyclopedia of Archaeal and Bacterial Type Strains, Phase II (KMG-II): from individual species to whole genera.</title>
        <authorList>
            <person name="Goeker M."/>
        </authorList>
    </citation>
    <scope>NUCLEOTIDE SEQUENCE [LARGE SCALE GENOMIC DNA]</scope>
    <source>
        <strain evidence="1 2">DSM 43383</strain>
    </source>
</reference>
<comment type="caution">
    <text evidence="1">The sequence shown here is derived from an EMBL/GenBank/DDBJ whole genome shotgun (WGS) entry which is preliminary data.</text>
</comment>
<evidence type="ECO:0000313" key="1">
    <source>
        <dbReference type="EMBL" id="RKS74285.1"/>
    </source>
</evidence>
<dbReference type="Proteomes" id="UP000274601">
    <property type="component" value="Unassembled WGS sequence"/>
</dbReference>
<accession>A0A495QMS7</accession>